<evidence type="ECO:0000313" key="1">
    <source>
        <dbReference type="EMBL" id="KAF0543328.1"/>
    </source>
</evidence>
<organism evidence="1 2">
    <name type="scientific">Gigaspora margarita</name>
    <dbReference type="NCBI Taxonomy" id="4874"/>
    <lineage>
        <taxon>Eukaryota</taxon>
        <taxon>Fungi</taxon>
        <taxon>Fungi incertae sedis</taxon>
        <taxon>Mucoromycota</taxon>
        <taxon>Glomeromycotina</taxon>
        <taxon>Glomeromycetes</taxon>
        <taxon>Diversisporales</taxon>
        <taxon>Gigasporaceae</taxon>
        <taxon>Gigaspora</taxon>
    </lineage>
</organism>
<dbReference type="Proteomes" id="UP000439903">
    <property type="component" value="Unassembled WGS sequence"/>
</dbReference>
<keyword evidence="2" id="KW-1185">Reference proteome</keyword>
<comment type="caution">
    <text evidence="1">The sequence shown here is derived from an EMBL/GenBank/DDBJ whole genome shotgun (WGS) entry which is preliminary data.</text>
</comment>
<gene>
    <name evidence="1" type="ORF">F8M41_004110</name>
</gene>
<sequence>MVGYTIIEAFNIMNEIPVVHTKYNESDFLPAPAVLISAPSQYSLVVSCSFRDKNNRYIIGNSTTTDWQVGLDHCSKYMHKINNSVLLLPGANYTFTSDVSRITLNIFSNALTSGVIFNDGSTSGGFSFSVYDQTLAPSTKDLKIYSHATFDYKFVKTLETLNKYNLIYNCTHFTLCSRNLRRVTMPSILNYLGIPSSQTEEYYIKSNLQTFSQSFDSNGDIPYYADIEIYYQNFLVAIEQEFKEKTVLNLLTKLGGALTLALTVYTFLFGSMQISPWGKIHQFRFSPFYFMTRNKIHEEFNIIPLIKNDLLKNSSNISQELQINIMQDKINNLEKFLRDYIINIEMLENIDQDKIAI</sequence>
<name>A0A8H4AXV8_GIGMA</name>
<dbReference type="AlphaFoldDB" id="A0A8H4AXV8"/>
<proteinExistence type="predicted"/>
<dbReference type="OrthoDB" id="10349389at2759"/>
<protein>
    <submittedName>
        <fullName evidence="1">Uncharacterized protein</fullName>
    </submittedName>
</protein>
<evidence type="ECO:0000313" key="2">
    <source>
        <dbReference type="Proteomes" id="UP000439903"/>
    </source>
</evidence>
<dbReference type="EMBL" id="WTPW01000138">
    <property type="protein sequence ID" value="KAF0543328.1"/>
    <property type="molecule type" value="Genomic_DNA"/>
</dbReference>
<accession>A0A8H4AXV8</accession>
<reference evidence="1 2" key="1">
    <citation type="journal article" date="2019" name="Environ. Microbiol.">
        <title>At the nexus of three kingdoms: the genome of the mycorrhizal fungus Gigaspora margarita provides insights into plant, endobacterial and fungal interactions.</title>
        <authorList>
            <person name="Venice F."/>
            <person name="Ghignone S."/>
            <person name="Salvioli di Fossalunga A."/>
            <person name="Amselem J."/>
            <person name="Novero M."/>
            <person name="Xianan X."/>
            <person name="Sedzielewska Toro K."/>
            <person name="Morin E."/>
            <person name="Lipzen A."/>
            <person name="Grigoriev I.V."/>
            <person name="Henrissat B."/>
            <person name="Martin F.M."/>
            <person name="Bonfante P."/>
        </authorList>
    </citation>
    <scope>NUCLEOTIDE SEQUENCE [LARGE SCALE GENOMIC DNA]</scope>
    <source>
        <strain evidence="1 2">BEG34</strain>
    </source>
</reference>